<feature type="transmembrane region" description="Helical" evidence="2">
    <location>
        <begin position="209"/>
        <end position="229"/>
    </location>
</feature>
<comment type="similarity">
    <text evidence="1">Belongs to the UPF0177 family.</text>
</comment>
<keyword evidence="2" id="KW-0472">Membrane</keyword>
<feature type="transmembrane region" description="Helical" evidence="2">
    <location>
        <begin position="184"/>
        <end position="203"/>
    </location>
</feature>
<feature type="transmembrane region" description="Helical" evidence="2">
    <location>
        <begin position="280"/>
        <end position="300"/>
    </location>
</feature>
<keyword evidence="5" id="KW-1185">Reference proteome</keyword>
<feature type="transmembrane region" description="Helical" evidence="2">
    <location>
        <begin position="78"/>
        <end position="98"/>
    </location>
</feature>
<feature type="transmembrane region" description="Helical" evidence="2">
    <location>
        <begin position="21"/>
        <end position="47"/>
    </location>
</feature>
<evidence type="ECO:0000256" key="2">
    <source>
        <dbReference type="SAM" id="Phobius"/>
    </source>
</evidence>
<dbReference type="Proteomes" id="UP000721415">
    <property type="component" value="Unassembled WGS sequence"/>
</dbReference>
<feature type="transmembrane region" description="Helical" evidence="2">
    <location>
        <begin position="153"/>
        <end position="172"/>
    </location>
</feature>
<keyword evidence="4" id="KW-0482">Metalloprotease</keyword>
<organism evidence="4 5">
    <name type="scientific">Facklamia lactis</name>
    <dbReference type="NCBI Taxonomy" id="2749967"/>
    <lineage>
        <taxon>Bacteria</taxon>
        <taxon>Bacillati</taxon>
        <taxon>Bacillota</taxon>
        <taxon>Bacilli</taxon>
        <taxon>Lactobacillales</taxon>
        <taxon>Aerococcaceae</taxon>
        <taxon>Facklamia</taxon>
    </lineage>
</organism>
<dbReference type="PANTHER" id="PTHR39430">
    <property type="entry name" value="MEMBRANE-ASSOCIATED PROTEASE-RELATED"/>
    <property type="match status" value="1"/>
</dbReference>
<feature type="transmembrane region" description="Helical" evidence="2">
    <location>
        <begin position="241"/>
        <end position="260"/>
    </location>
</feature>
<accession>A0ABS0LT37</accession>
<proteinExistence type="inferred from homology"/>
<feature type="transmembrane region" description="Helical" evidence="2">
    <location>
        <begin position="119"/>
        <end position="141"/>
    </location>
</feature>
<gene>
    <name evidence="4" type="ORF">HZY91_10260</name>
</gene>
<evidence type="ECO:0000313" key="4">
    <source>
        <dbReference type="EMBL" id="MBG9987248.1"/>
    </source>
</evidence>
<evidence type="ECO:0000259" key="3">
    <source>
        <dbReference type="Pfam" id="PF02517"/>
    </source>
</evidence>
<dbReference type="InterPro" id="IPR003675">
    <property type="entry name" value="Rce1/LyrA-like_dom"/>
</dbReference>
<comment type="caution">
    <text evidence="4">The sequence shown here is derived from an EMBL/GenBank/DDBJ whole genome shotgun (WGS) entry which is preliminary data.</text>
</comment>
<name>A0ABS0LT37_9LACT</name>
<keyword evidence="2" id="KW-1133">Transmembrane helix</keyword>
<dbReference type="GO" id="GO:0008237">
    <property type="term" value="F:metallopeptidase activity"/>
    <property type="evidence" value="ECO:0007669"/>
    <property type="project" value="UniProtKB-KW"/>
</dbReference>
<dbReference type="EMBL" id="JACBXQ010000006">
    <property type="protein sequence ID" value="MBG9987248.1"/>
    <property type="molecule type" value="Genomic_DNA"/>
</dbReference>
<evidence type="ECO:0000313" key="5">
    <source>
        <dbReference type="Proteomes" id="UP000721415"/>
    </source>
</evidence>
<dbReference type="PANTHER" id="PTHR39430:SF1">
    <property type="entry name" value="PROTEASE"/>
    <property type="match status" value="1"/>
</dbReference>
<dbReference type="RefSeq" id="WP_197116156.1">
    <property type="nucleotide sequence ID" value="NZ_JACBXQ010000006.1"/>
</dbReference>
<protein>
    <submittedName>
        <fullName evidence="4">CPBP family intramembrane metalloprotease</fullName>
    </submittedName>
</protein>
<feature type="domain" description="CAAX prenyl protease 2/Lysostaphin resistance protein A-like" evidence="3">
    <location>
        <begin position="153"/>
        <end position="245"/>
    </location>
</feature>
<evidence type="ECO:0000256" key="1">
    <source>
        <dbReference type="ARBA" id="ARBA00009067"/>
    </source>
</evidence>
<reference evidence="4 5" key="1">
    <citation type="submission" date="2020-07" db="EMBL/GenBank/DDBJ databases">
        <title>Facklamia lactis sp. nov., isolated from raw milk.</title>
        <authorList>
            <person name="Doll E.V."/>
            <person name="Huptas C."/>
            <person name="Staib L."/>
            <person name="Wenning M."/>
            <person name="Scherer S."/>
        </authorList>
    </citation>
    <scope>NUCLEOTIDE SEQUENCE [LARGE SCALE GENOMIC DNA]</scope>
    <source>
        <strain evidence="4 5">DSM 111018</strain>
    </source>
</reference>
<sequence length="310" mass="34468">MKWPLNHSMLLTKEQADSSPWMTILLTFIMYIANIFVTAIVSIPFIFQFMGKENIDFTDPSASSQIQEQMSLSSSMTYVSLFLTLIMIIIALLFARWFQGRKSNSFGFTSEDFFRKYGIGILVAAVTMGLTYLINLLLGTISSQMNPEQNGMAFMLLLIGFMIQGLSEEVLLRGYMMNGIAVRWGVLAAILINSILFGLMHLANPGISWIAIVNLILAGIFFSLLFYITDNLWLTGAAHSFWNFIMGVIFGVQVSGLVLPGSILVTKAHEQHALINGAEFGFEGGLVVTVILVISCFFFLSKVKHLKPVK</sequence>
<keyword evidence="4" id="KW-0378">Hydrolase</keyword>
<dbReference type="Pfam" id="PF02517">
    <property type="entry name" value="Rce1-like"/>
    <property type="match status" value="1"/>
</dbReference>
<keyword evidence="2" id="KW-0812">Transmembrane</keyword>
<keyword evidence="4" id="KW-0645">Protease</keyword>